<sequence>MNVERRSTFLLRSVGIAVILGIAVGILWMAWLPGVITGLLFIGACLIVRALHEKIDRDFNRRFPADSGRES</sequence>
<dbReference type="RefSeq" id="WP_124393140.1">
    <property type="nucleotide sequence ID" value="NZ_BHYM01000038.1"/>
</dbReference>
<dbReference type="EMBL" id="BHYM01000038">
    <property type="protein sequence ID" value="GCE40989.1"/>
    <property type="molecule type" value="Genomic_DNA"/>
</dbReference>
<dbReference type="Proteomes" id="UP000287519">
    <property type="component" value="Unassembled WGS sequence"/>
</dbReference>
<evidence type="ECO:0000256" key="1">
    <source>
        <dbReference type="SAM" id="Phobius"/>
    </source>
</evidence>
<proteinExistence type="predicted"/>
<comment type="caution">
    <text evidence="2">The sequence shown here is derived from an EMBL/GenBank/DDBJ whole genome shotgun (WGS) entry which is preliminary data.</text>
</comment>
<dbReference type="AlphaFoldDB" id="A0A402CBL3"/>
<feature type="transmembrane region" description="Helical" evidence="1">
    <location>
        <begin position="9"/>
        <end position="29"/>
    </location>
</feature>
<evidence type="ECO:0000313" key="3">
    <source>
        <dbReference type="Proteomes" id="UP000287519"/>
    </source>
</evidence>
<gene>
    <name evidence="2" type="ORF">Rhow_004632</name>
</gene>
<reference evidence="2 3" key="1">
    <citation type="submission" date="2018-11" db="EMBL/GenBank/DDBJ databases">
        <title>Microbial catabolism of amino acid.</title>
        <authorList>
            <person name="Hibi M."/>
            <person name="Ogawa J."/>
        </authorList>
    </citation>
    <scope>NUCLEOTIDE SEQUENCE [LARGE SCALE GENOMIC DNA]</scope>
    <source>
        <strain evidence="2 3">C31-06</strain>
    </source>
</reference>
<name>A0A402CBL3_RHOWR</name>
<evidence type="ECO:0000313" key="2">
    <source>
        <dbReference type="EMBL" id="GCE40989.1"/>
    </source>
</evidence>
<keyword evidence="3" id="KW-1185">Reference proteome</keyword>
<accession>A0A402CBL3</accession>
<keyword evidence="1" id="KW-0812">Transmembrane</keyword>
<dbReference type="OrthoDB" id="10004922at2"/>
<keyword evidence="1" id="KW-1133">Transmembrane helix</keyword>
<feature type="transmembrane region" description="Helical" evidence="1">
    <location>
        <begin position="35"/>
        <end position="52"/>
    </location>
</feature>
<organism evidence="2 3">
    <name type="scientific">Rhodococcus wratislaviensis</name>
    <name type="common">Tsukamurella wratislaviensis</name>
    <dbReference type="NCBI Taxonomy" id="44752"/>
    <lineage>
        <taxon>Bacteria</taxon>
        <taxon>Bacillati</taxon>
        <taxon>Actinomycetota</taxon>
        <taxon>Actinomycetes</taxon>
        <taxon>Mycobacteriales</taxon>
        <taxon>Nocardiaceae</taxon>
        <taxon>Rhodococcus</taxon>
    </lineage>
</organism>
<protein>
    <submittedName>
        <fullName evidence="2">Uncharacterized protein</fullName>
    </submittedName>
</protein>
<keyword evidence="1" id="KW-0472">Membrane</keyword>